<feature type="compositionally biased region" description="Polar residues" evidence="1">
    <location>
        <begin position="519"/>
        <end position="531"/>
    </location>
</feature>
<feature type="compositionally biased region" description="Low complexity" evidence="1">
    <location>
        <begin position="472"/>
        <end position="496"/>
    </location>
</feature>
<keyword evidence="3" id="KW-1185">Reference proteome</keyword>
<evidence type="ECO:0000313" key="2">
    <source>
        <dbReference type="EMBL" id="KAG0306131.1"/>
    </source>
</evidence>
<reference evidence="2" key="1">
    <citation type="journal article" date="2020" name="Fungal Divers.">
        <title>Resolving the Mortierellaceae phylogeny through synthesis of multi-gene phylogenetics and phylogenomics.</title>
        <authorList>
            <person name="Vandepol N."/>
            <person name="Liber J."/>
            <person name="Desiro A."/>
            <person name="Na H."/>
            <person name="Kennedy M."/>
            <person name="Barry K."/>
            <person name="Grigoriev I.V."/>
            <person name="Miller A.N."/>
            <person name="O'Donnell K."/>
            <person name="Stajich J.E."/>
            <person name="Bonito G."/>
        </authorList>
    </citation>
    <scope>NUCLEOTIDE SEQUENCE</scope>
    <source>
        <strain evidence="2">NVP60</strain>
    </source>
</reference>
<gene>
    <name evidence="2" type="ORF">BGZ97_000857</name>
</gene>
<feature type="compositionally biased region" description="Polar residues" evidence="1">
    <location>
        <begin position="294"/>
        <end position="304"/>
    </location>
</feature>
<dbReference type="GO" id="GO:0005634">
    <property type="term" value="C:nucleus"/>
    <property type="evidence" value="ECO:0007669"/>
    <property type="project" value="TreeGrafter"/>
</dbReference>
<comment type="caution">
    <text evidence="2">The sequence shown here is derived from an EMBL/GenBank/DDBJ whole genome shotgun (WGS) entry which is preliminary data.</text>
</comment>
<dbReference type="EMBL" id="JAAAIN010001166">
    <property type="protein sequence ID" value="KAG0306131.1"/>
    <property type="molecule type" value="Genomic_DNA"/>
</dbReference>
<dbReference type="PANTHER" id="PTHR14312:SF1">
    <property type="entry name" value="BASIC-LEUCINE ZIPPER TRANSCRIPTION FACTOR A"/>
    <property type="match status" value="1"/>
</dbReference>
<organism evidence="2 3">
    <name type="scientific">Linnemannia gamsii</name>
    <dbReference type="NCBI Taxonomy" id="64522"/>
    <lineage>
        <taxon>Eukaryota</taxon>
        <taxon>Fungi</taxon>
        <taxon>Fungi incertae sedis</taxon>
        <taxon>Mucoromycota</taxon>
        <taxon>Mortierellomycotina</taxon>
        <taxon>Mortierellomycetes</taxon>
        <taxon>Mortierellales</taxon>
        <taxon>Mortierellaceae</taxon>
        <taxon>Linnemannia</taxon>
    </lineage>
</organism>
<feature type="region of interest" description="Disordered" evidence="1">
    <location>
        <begin position="294"/>
        <end position="326"/>
    </location>
</feature>
<dbReference type="PANTHER" id="PTHR14312">
    <property type="entry name" value="CREB/ATF BZIP TRANSCRIPTION FACTOR"/>
    <property type="match status" value="1"/>
</dbReference>
<proteinExistence type="predicted"/>
<evidence type="ECO:0000313" key="3">
    <source>
        <dbReference type="Proteomes" id="UP000823405"/>
    </source>
</evidence>
<dbReference type="GO" id="GO:0010468">
    <property type="term" value="P:regulation of gene expression"/>
    <property type="evidence" value="ECO:0007669"/>
    <property type="project" value="TreeGrafter"/>
</dbReference>
<feature type="region of interest" description="Disordered" evidence="1">
    <location>
        <begin position="1"/>
        <end position="136"/>
    </location>
</feature>
<feature type="compositionally biased region" description="Acidic residues" evidence="1">
    <location>
        <begin position="447"/>
        <end position="459"/>
    </location>
</feature>
<feature type="compositionally biased region" description="Low complexity" evidence="1">
    <location>
        <begin position="504"/>
        <end position="518"/>
    </location>
</feature>
<feature type="compositionally biased region" description="Low complexity" evidence="1">
    <location>
        <begin position="19"/>
        <end position="125"/>
    </location>
</feature>
<dbReference type="Proteomes" id="UP000823405">
    <property type="component" value="Unassembled WGS sequence"/>
</dbReference>
<dbReference type="AlphaFoldDB" id="A0A9P6UJL8"/>
<dbReference type="GO" id="GO:0043565">
    <property type="term" value="F:sequence-specific DNA binding"/>
    <property type="evidence" value="ECO:0007669"/>
    <property type="project" value="TreeGrafter"/>
</dbReference>
<sequence>MYPSYNQPIAIKPHPGPTQAQLQQQHQQQQQQQKQQAQSLAQAQAQAQNPNIRPNPFQQQQQRLTPQQQMMQRYQQQRQLQQKQQQLRQLQYLRNRPATTYPTQKTTTSTSSSSALTGGSSGSHSPTPPRVFGPQVDRPIKKLTRPLECSNCMALDSLAWKPKVELQIVTPEASNPSGESTATVAGREGTQGAKILCPACTQYLQAHGKPRPVPPFRTNFLKKIHTRFKRELQEVRFQGWQDAQVLEIEDRMVEREFQMVFNGLDESDASQIQSRSNSAAGSPMPVAVIGSTSTVMEPDSTGSAANKDKAASTPTSSGAKEVAAGGSSSKVSESIVIKIEDDDEQTVGSLAKSKPESVEVRTFQSEASVGELFGHRWRTEPVVGYTLVHFGGSDRTRMVPMNPTVPFLTVKFDRATESITFAFRVLVNGLCLLSSGGGPPALHMPEMADDDESEEEEEVVVVPDNDKEDESPSPSSSTPTGPGTTATTTAPTSAGSKGDAVPEATAIATITTNNNTATSDGDSTRASTTSMEVDAVLE</sequence>
<accession>A0A9P6UJL8</accession>
<dbReference type="OrthoDB" id="6159439at2759"/>
<feature type="region of interest" description="Disordered" evidence="1">
    <location>
        <begin position="441"/>
        <end position="538"/>
    </location>
</feature>
<evidence type="ECO:0000256" key="1">
    <source>
        <dbReference type="SAM" id="MobiDB-lite"/>
    </source>
</evidence>
<protein>
    <submittedName>
        <fullName evidence="2">Uncharacterized protein</fullName>
    </submittedName>
</protein>
<name>A0A9P6UJL8_9FUNG</name>